<feature type="compositionally biased region" description="Polar residues" evidence="2">
    <location>
        <begin position="781"/>
        <end position="797"/>
    </location>
</feature>
<accession>A0A8S1NVQ1</accession>
<feature type="transmembrane region" description="Helical" evidence="3">
    <location>
        <begin position="238"/>
        <end position="256"/>
    </location>
</feature>
<reference evidence="4" key="1">
    <citation type="submission" date="2021-01" db="EMBL/GenBank/DDBJ databases">
        <authorList>
            <consortium name="Genoscope - CEA"/>
            <person name="William W."/>
        </authorList>
    </citation>
    <scope>NUCLEOTIDE SEQUENCE</scope>
</reference>
<feature type="region of interest" description="Disordered" evidence="2">
    <location>
        <begin position="778"/>
        <end position="797"/>
    </location>
</feature>
<dbReference type="Proteomes" id="UP000688137">
    <property type="component" value="Unassembled WGS sequence"/>
</dbReference>
<feature type="transmembrane region" description="Helical" evidence="3">
    <location>
        <begin position="1657"/>
        <end position="1679"/>
    </location>
</feature>
<evidence type="ECO:0000313" key="4">
    <source>
        <dbReference type="EMBL" id="CAD8093533.1"/>
    </source>
</evidence>
<dbReference type="PANTHER" id="PTHR31600:SF2">
    <property type="entry name" value="GAMETE ENRICHED GENE 10 PROTEIN-RELATED"/>
    <property type="match status" value="1"/>
</dbReference>
<protein>
    <recommendedName>
        <fullName evidence="6">Transmembrane protein</fullName>
    </recommendedName>
</protein>
<keyword evidence="5" id="KW-1185">Reference proteome</keyword>
<keyword evidence="3" id="KW-0812">Transmembrane</keyword>
<keyword evidence="1" id="KW-0175">Coiled coil</keyword>
<name>A0A8S1NVQ1_PARPR</name>
<comment type="caution">
    <text evidence="4">The sequence shown here is derived from an EMBL/GenBank/DDBJ whole genome shotgun (WGS) entry which is preliminary data.</text>
</comment>
<feature type="transmembrane region" description="Helical" evidence="3">
    <location>
        <begin position="148"/>
        <end position="170"/>
    </location>
</feature>
<dbReference type="InterPro" id="IPR052994">
    <property type="entry name" value="Tiny_macrocysts_regulators"/>
</dbReference>
<dbReference type="OMA" id="RIGMILI"/>
<dbReference type="EMBL" id="CAJJDM010000096">
    <property type="protein sequence ID" value="CAD8093533.1"/>
    <property type="molecule type" value="Genomic_DNA"/>
</dbReference>
<feature type="transmembrane region" description="Helical" evidence="3">
    <location>
        <begin position="73"/>
        <end position="93"/>
    </location>
</feature>
<evidence type="ECO:0000313" key="5">
    <source>
        <dbReference type="Proteomes" id="UP000688137"/>
    </source>
</evidence>
<evidence type="ECO:0000256" key="3">
    <source>
        <dbReference type="SAM" id="Phobius"/>
    </source>
</evidence>
<feature type="transmembrane region" description="Helical" evidence="3">
    <location>
        <begin position="105"/>
        <end position="127"/>
    </location>
</feature>
<sequence>MEQLFKLINLLIHPASTQLQLKSIVVLIATINKAQELQIVKNFELYYKIEMNPILSIISYCFIIDSISSTQHILIILFFFIVHIILFLMFTYFYFLRNKSTTIQYILHTFLTYYQLLFQIPILYSALSFIYDQKICNLSDICTLEMRIGMILIGSLNIIFTLILNTIHIYFGRCEKLMEDNYILTLDYSIIYNSIMQVLLIISIILKSIDILPELRFALILIKSLTYIITSINRINQFSYILVEIIAISFNISIAFNFSIYELFLILLFLLYLSIQIQYRVVNYYITLKQQQNLVTLQILEENNEMSAVPKSKIILSIIKKNHICKKCKNSHQFVECLLRRMANTNINRNQLYVLLYCSYVANHAPLKALVRVILMTSDDIYYKIASQNLQQELYKRTQQFQKEAQVKNSIRNANEHLNSLDVQSAFNTSHSASILFPIILETLNSKINFWNKLINGYNDIDHCLHEALKTTSKMLRCKKEFEDRFDMVNNKLKGSSSQDILSMRIIQIYQTGIYSNSFQAFQLEKAIDDLLKSERYKQDESLDNIQLIQNRLIILKSSLVRRRGELINTNSKQLSQFLCDSEDNVKLIKHCNQLMPNFLQSIHDQLMDNYLQNGHSKLMVHGESTFFQNIQGYIEPCNINLYNYFDSNKNDFLLNMILTKEQSNNETILFGIDGKILGFTKQFYDEALKSKTKIDSSHMSKRTETTIQQMEIKELLLRQPLIQYYIPSITQQVEELRIQINSSSNYLMNNLRSYWIIPSNHNDCLSNSQLILQQFKRRSNGSQTQNNQRSYKSQTYSRYSQNSMNTNMDIYDDQEIPQEIRKQILIDNTLIMLLHPEVQESVKKLVEFDTQSQYMQLGLFYSLQFKVLKYKKGTYAYFMISIKEIKHLQLQNTNQNLTTIPSQTTQQQSVYPTQDINSSDLFLKNENIDIPESQNGIILEIKMMNQLKSVKQYDNNDDMSNNNILDNSKSLEMSFKVKQSERSNIFDSSRQMIIQQPLYIKPRLLDKQCNQEFEQMENEMHGLKERQLELLDENEQEIVNEKFESNSQTLKKNSILGKLRIAQIQKKENAMDFASNPSRTSTNSTSKESLLIVQQLYYNTQLITPLKKIGFLLSLISLAILAVDIINVQLISSNLISQTEQVKNLRQPQDINYFYSSAMYQEWIQYVQSLQLIQLSPFMNKRNIDILAQMYDFARQEMINLAIQVPKQAQNLDINTIFNFKYIENGVIKYQDLPLQDFYQVIYQTAETSYRNNVGKQQFIYPDMLTTGIIRVNLWQIIDLHNQLIQIIMQNTIDTQSSVRSYFLTVMMVQLFCVMFVIGLQLKYWLFIDHITKSILFLVSRINENQSIDQINRLSIIKEQLDNESSNKWKLFNFGEIMFEYQDKKSKKVELKQPISIQSTQNSYRATSALYSRIQKTYYLNRTNVIITFLLAIIWSTFLMTGYLIHMSYNDNFQPSLTVTLKFVQFRHNMDSLALIAGLTKTEPLIPNYNLSFINQTLSTSLLVDYKDNLLPLINEIADVILKNANENNEKSIFDGVLNYDLCLSTTLDNLPVCDLSKQTLIYDKKDIYLDIIVNGALGFTAAFVKFINQEYDYEINNFKYSPNIEECRITAQSQQFQNFILQYFTDIQTAMRQFLVLFQQDNSNISQNIINIIQVYYYGFGFSLFAIYCTLSFIWIYKQQQTIQSLRQILVLIPVDLILTANIRSQAKEIHQMLY</sequence>
<evidence type="ECO:0000256" key="1">
    <source>
        <dbReference type="SAM" id="Coils"/>
    </source>
</evidence>
<organism evidence="4 5">
    <name type="scientific">Paramecium primaurelia</name>
    <dbReference type="NCBI Taxonomy" id="5886"/>
    <lineage>
        <taxon>Eukaryota</taxon>
        <taxon>Sar</taxon>
        <taxon>Alveolata</taxon>
        <taxon>Ciliophora</taxon>
        <taxon>Intramacronucleata</taxon>
        <taxon>Oligohymenophorea</taxon>
        <taxon>Peniculida</taxon>
        <taxon>Parameciidae</taxon>
        <taxon>Paramecium</taxon>
    </lineage>
</organism>
<gene>
    <name evidence="4" type="ORF">PPRIM_AZ9-3.1.T0930148</name>
</gene>
<keyword evidence="3" id="KW-1133">Transmembrane helix</keyword>
<proteinExistence type="predicted"/>
<feature type="transmembrane region" description="Helical" evidence="3">
    <location>
        <begin position="1300"/>
        <end position="1319"/>
    </location>
</feature>
<feature type="coiled-coil region" evidence="1">
    <location>
        <begin position="1007"/>
        <end position="1034"/>
    </location>
</feature>
<feature type="transmembrane region" description="Helical" evidence="3">
    <location>
        <begin position="1426"/>
        <end position="1446"/>
    </location>
</feature>
<keyword evidence="3" id="KW-0472">Membrane</keyword>
<feature type="transmembrane region" description="Helical" evidence="3">
    <location>
        <begin position="190"/>
        <end position="208"/>
    </location>
</feature>
<evidence type="ECO:0008006" key="6">
    <source>
        <dbReference type="Google" id="ProtNLM"/>
    </source>
</evidence>
<dbReference type="PANTHER" id="PTHR31600">
    <property type="entry name" value="TINY MACROCYSTS PROTEIN B-RELATED"/>
    <property type="match status" value="1"/>
</dbReference>
<evidence type="ECO:0000256" key="2">
    <source>
        <dbReference type="SAM" id="MobiDB-lite"/>
    </source>
</evidence>